<gene>
    <name evidence="5" type="ordered locus">Dalk_0169</name>
</gene>
<dbReference type="EMBL" id="CP001322">
    <property type="protein sequence ID" value="ACL01879.1"/>
    <property type="molecule type" value="Genomic_DNA"/>
</dbReference>
<evidence type="ECO:0000259" key="4">
    <source>
        <dbReference type="PROSITE" id="PS51379"/>
    </source>
</evidence>
<proteinExistence type="predicted"/>
<evidence type="ECO:0000256" key="3">
    <source>
        <dbReference type="ARBA" id="ARBA00023014"/>
    </source>
</evidence>
<dbReference type="Pfam" id="PF14697">
    <property type="entry name" value="Fer4_21"/>
    <property type="match status" value="1"/>
</dbReference>
<protein>
    <submittedName>
        <fullName evidence="5">4Fe-4S ferredoxin iron-sulfur binding domain protein</fullName>
    </submittedName>
</protein>
<keyword evidence="2" id="KW-0408">Iron</keyword>
<keyword evidence="1" id="KW-0479">Metal-binding</keyword>
<keyword evidence="3" id="KW-0411">Iron-sulfur</keyword>
<reference evidence="5 6" key="1">
    <citation type="journal article" date="2012" name="Environ. Microbiol.">
        <title>The genome sequence of Desulfatibacillum alkenivorans AK-01: a blueprint for anaerobic alkane oxidation.</title>
        <authorList>
            <person name="Callaghan A.V."/>
            <person name="Morris B.E."/>
            <person name="Pereira I.A."/>
            <person name="McInerney M.J."/>
            <person name="Austin R.N."/>
            <person name="Groves J.T."/>
            <person name="Kukor J.J."/>
            <person name="Suflita J.M."/>
            <person name="Young L.Y."/>
            <person name="Zylstra G.J."/>
            <person name="Wawrik B."/>
        </authorList>
    </citation>
    <scope>NUCLEOTIDE SEQUENCE [LARGE SCALE GENOMIC DNA]</scope>
    <source>
        <strain evidence="5 6">AK-01</strain>
    </source>
</reference>
<name>B8FML2_DESAL</name>
<evidence type="ECO:0000313" key="5">
    <source>
        <dbReference type="EMBL" id="ACL01879.1"/>
    </source>
</evidence>
<dbReference type="Proteomes" id="UP000000739">
    <property type="component" value="Chromosome"/>
</dbReference>
<keyword evidence="6" id="KW-1185">Reference proteome</keyword>
<organism evidence="5 6">
    <name type="scientific">Desulfatibacillum aliphaticivorans</name>
    <dbReference type="NCBI Taxonomy" id="218208"/>
    <lineage>
        <taxon>Bacteria</taxon>
        <taxon>Pseudomonadati</taxon>
        <taxon>Thermodesulfobacteriota</taxon>
        <taxon>Desulfobacteria</taxon>
        <taxon>Desulfobacterales</taxon>
        <taxon>Desulfatibacillaceae</taxon>
        <taxon>Desulfatibacillum</taxon>
    </lineage>
</organism>
<dbReference type="GO" id="GO:0051536">
    <property type="term" value="F:iron-sulfur cluster binding"/>
    <property type="evidence" value="ECO:0007669"/>
    <property type="project" value="UniProtKB-KW"/>
</dbReference>
<dbReference type="SUPFAM" id="SSF54862">
    <property type="entry name" value="4Fe-4S ferredoxins"/>
    <property type="match status" value="1"/>
</dbReference>
<dbReference type="PROSITE" id="PS00198">
    <property type="entry name" value="4FE4S_FER_1"/>
    <property type="match status" value="1"/>
</dbReference>
<feature type="domain" description="4Fe-4S ferredoxin-type" evidence="4">
    <location>
        <begin position="297"/>
        <end position="326"/>
    </location>
</feature>
<dbReference type="eggNOG" id="COG2768">
    <property type="taxonomic scope" value="Bacteria"/>
</dbReference>
<dbReference type="InterPro" id="IPR017896">
    <property type="entry name" value="4Fe4S_Fe-S-bd"/>
</dbReference>
<dbReference type="AlphaFoldDB" id="B8FML2"/>
<dbReference type="Gene3D" id="3.30.70.20">
    <property type="match status" value="2"/>
</dbReference>
<feature type="domain" description="4Fe-4S ferredoxin-type" evidence="4">
    <location>
        <begin position="269"/>
        <end position="296"/>
    </location>
</feature>
<dbReference type="InterPro" id="IPR017900">
    <property type="entry name" value="4Fe4S_Fe_S_CS"/>
</dbReference>
<dbReference type="HOGENOM" id="CLU_043380_0_0_7"/>
<evidence type="ECO:0000313" key="6">
    <source>
        <dbReference type="Proteomes" id="UP000000739"/>
    </source>
</evidence>
<dbReference type="PROSITE" id="PS51379">
    <property type="entry name" value="4FE4S_FER_2"/>
    <property type="match status" value="2"/>
</dbReference>
<dbReference type="RefSeq" id="WP_012609319.1">
    <property type="nucleotide sequence ID" value="NC_011768.1"/>
</dbReference>
<evidence type="ECO:0000256" key="2">
    <source>
        <dbReference type="ARBA" id="ARBA00023004"/>
    </source>
</evidence>
<accession>B8FML2</accession>
<dbReference type="GO" id="GO:0046872">
    <property type="term" value="F:metal ion binding"/>
    <property type="evidence" value="ECO:0007669"/>
    <property type="project" value="UniProtKB-KW"/>
</dbReference>
<dbReference type="KEGG" id="dal:Dalk_0169"/>
<evidence type="ECO:0000256" key="1">
    <source>
        <dbReference type="ARBA" id="ARBA00022723"/>
    </source>
</evidence>
<sequence length="352" mass="39009">MTDVYQHLAKHLDELPGGFPPTENGVELRLLKRFFSPEEAGLAALLTMMPETPQSVAERAGLDVEVLAPKLEEMSRKGLIFRAGRGENRSYSAAMFIMGIWEYHCNDLTEELALDFNEYLPQIHVKSWMKSKTNHKRIVPVSKEIVPEMKIFSYDDAEALIKSQKKIVLGTCICRKEQQLIGKGCSGPLDVCLFFGAGAYYCEENGLGRDIQTEEALDALERGRKAGLVLQPSNSQNPLTLCMCCGCCCLFLKNIKAMDKPGQYVHTSYFAQVDDEKCIACGACAEACHMDAITVEDAAFVNPDRCIGCGVCVSQCPSDAMAYQQKKQPDQYVPPATVVETFMNMALERGKV</sequence>